<sequence length="442" mass="49538">MPKGLVVADVQPGSIAEEMEIVPGDRILAVNEQELKDIIDFQYLTADEEFTLLVEKEEGEVWELEIERDLDEELGLEVQAVSAEGLKLCKNNCLFCFVAQMPEGMRASLYDKDDDYRLSLTQGSFITLSNLSDTEFDRILHMHLSPLYISVHAWSPEERVRLMKNPKAGDLAIQFAKLAAAGITIHAQIVLVPGYNDGRVLEETVSELAKLYPAVQSIAVVPVGLTRYRQGLPDLRGFTKEESQHILEQGERWQAEYFQATGRRLVYFSDEFYAQAGFDFPGVEVYDDFPQLENGVGMASKFLAEVEDKLRLLPQAIPERTVHILTGTSATPFFQRILHRFDEYTGLNLNLHTLENRFFGTSVTVAGLLTAQDIAEQLPDLNGEIFLIPSVMLKSDEDIFLDNQSVTWLAEKVHGVPLIVENHGAAFIEAVTGLVLEGETIE</sequence>
<dbReference type="Proteomes" id="UP000010847">
    <property type="component" value="Chromosome"/>
</dbReference>
<dbReference type="AlphaFoldDB" id="W0E8U8"/>
<dbReference type="SUPFAM" id="SSF50156">
    <property type="entry name" value="PDZ domain-like"/>
    <property type="match status" value="1"/>
</dbReference>
<dbReference type="InterPro" id="IPR013785">
    <property type="entry name" value="Aldolase_TIM"/>
</dbReference>
<keyword evidence="3" id="KW-1185">Reference proteome</keyword>
<dbReference type="STRING" id="871968.DESME_09780"/>
<dbReference type="eggNOG" id="COG1625">
    <property type="taxonomic scope" value="Bacteria"/>
</dbReference>
<protein>
    <submittedName>
        <fullName evidence="2">Fe-S oxidoreductase</fullName>
    </submittedName>
</protein>
<dbReference type="Pfam" id="PF17820">
    <property type="entry name" value="PDZ_6"/>
    <property type="match status" value="1"/>
</dbReference>
<dbReference type="Gene3D" id="2.30.42.10">
    <property type="match status" value="1"/>
</dbReference>
<dbReference type="Gene3D" id="3.20.20.70">
    <property type="entry name" value="Aldolase class I"/>
    <property type="match status" value="1"/>
</dbReference>
<dbReference type="InterPro" id="IPR001478">
    <property type="entry name" value="PDZ"/>
</dbReference>
<dbReference type="HOGENOM" id="CLU_037396_0_0_9"/>
<dbReference type="InterPro" id="IPR036034">
    <property type="entry name" value="PDZ_sf"/>
</dbReference>
<reference evidence="2 3" key="1">
    <citation type="submission" date="2013-12" db="EMBL/GenBank/DDBJ databases">
        <authorList>
            <consortium name="DOE Joint Genome Institute"/>
            <person name="Smidt H."/>
            <person name="Huntemann M."/>
            <person name="Han J."/>
            <person name="Chen A."/>
            <person name="Kyrpides N."/>
            <person name="Mavromatis K."/>
            <person name="Markowitz V."/>
            <person name="Palaniappan K."/>
            <person name="Ivanova N."/>
            <person name="Schaumberg A."/>
            <person name="Pati A."/>
            <person name="Liolios K."/>
            <person name="Nordberg H.P."/>
            <person name="Cantor M.N."/>
            <person name="Hua S.X."/>
            <person name="Woyke T."/>
        </authorList>
    </citation>
    <scope>NUCLEOTIDE SEQUENCE [LARGE SCALE GENOMIC DNA]</scope>
    <source>
        <strain evidence="3">DSM 15288</strain>
    </source>
</reference>
<dbReference type="PROSITE" id="PS50106">
    <property type="entry name" value="PDZ"/>
    <property type="match status" value="1"/>
</dbReference>
<dbReference type="InterPro" id="IPR041489">
    <property type="entry name" value="PDZ_6"/>
</dbReference>
<dbReference type="InterPro" id="IPR045375">
    <property type="entry name" value="Put_radical_SAM-like_N"/>
</dbReference>
<dbReference type="Pfam" id="PF19238">
    <property type="entry name" value="Radical_SAM_2"/>
    <property type="match status" value="1"/>
</dbReference>
<dbReference type="SUPFAM" id="SSF102114">
    <property type="entry name" value="Radical SAM enzymes"/>
    <property type="match status" value="1"/>
</dbReference>
<dbReference type="InterPro" id="IPR007549">
    <property type="entry name" value="DUF512"/>
</dbReference>
<organism evidence="2 3">
    <name type="scientific">Desulfitobacterium metallireducens DSM 15288</name>
    <dbReference type="NCBI Taxonomy" id="871968"/>
    <lineage>
        <taxon>Bacteria</taxon>
        <taxon>Bacillati</taxon>
        <taxon>Bacillota</taxon>
        <taxon>Clostridia</taxon>
        <taxon>Eubacteriales</taxon>
        <taxon>Desulfitobacteriaceae</taxon>
        <taxon>Desulfitobacterium</taxon>
    </lineage>
</organism>
<name>W0E8U8_9FIRM</name>
<dbReference type="KEGG" id="dmt:DESME_09780"/>
<gene>
    <name evidence="2" type="ORF">DESME_09780</name>
</gene>
<dbReference type="InterPro" id="IPR058240">
    <property type="entry name" value="rSAM_sf"/>
</dbReference>
<evidence type="ECO:0000313" key="3">
    <source>
        <dbReference type="Proteomes" id="UP000010847"/>
    </source>
</evidence>
<proteinExistence type="predicted"/>
<evidence type="ECO:0000259" key="1">
    <source>
        <dbReference type="PROSITE" id="PS50106"/>
    </source>
</evidence>
<accession>W0E8U8</accession>
<dbReference type="Pfam" id="PF04459">
    <property type="entry name" value="DUF512"/>
    <property type="match status" value="1"/>
</dbReference>
<dbReference type="EMBL" id="CP007032">
    <property type="protein sequence ID" value="AHF07280.1"/>
    <property type="molecule type" value="Genomic_DNA"/>
</dbReference>
<feature type="domain" description="PDZ" evidence="1">
    <location>
        <begin position="1"/>
        <end position="38"/>
    </location>
</feature>
<evidence type="ECO:0000313" key="2">
    <source>
        <dbReference type="EMBL" id="AHF07280.1"/>
    </source>
</evidence>